<dbReference type="PROSITE" id="PS51123">
    <property type="entry name" value="OMPA_2"/>
    <property type="match status" value="1"/>
</dbReference>
<gene>
    <name evidence="3" type="ORF">BC008_25435</name>
    <name evidence="4" type="ORF">BC008_25960</name>
</gene>
<comment type="caution">
    <text evidence="4">The sequence shown here is derived from an EMBL/GenBank/DDBJ whole genome shotgun (WGS) entry which is preliminary data.</text>
</comment>
<evidence type="ECO:0000256" key="1">
    <source>
        <dbReference type="PROSITE-ProRule" id="PRU00473"/>
    </source>
</evidence>
<dbReference type="InterPro" id="IPR036737">
    <property type="entry name" value="OmpA-like_sf"/>
</dbReference>
<protein>
    <recommendedName>
        <fullName evidence="2">OmpA-like domain-containing protein</fullName>
    </recommendedName>
</protein>
<evidence type="ECO:0000313" key="5">
    <source>
        <dbReference type="Proteomes" id="UP000053372"/>
    </source>
</evidence>
<dbReference type="Proteomes" id="UP000053372">
    <property type="component" value="Unassembled WGS sequence"/>
</dbReference>
<dbReference type="EMBL" id="LMTZ01000095">
    <property type="protein sequence ID" value="KST66641.1"/>
    <property type="molecule type" value="Genomic_DNA"/>
</dbReference>
<dbReference type="OrthoDB" id="5347798at2"/>
<dbReference type="Gene3D" id="3.30.1330.60">
    <property type="entry name" value="OmpA-like domain"/>
    <property type="match status" value="1"/>
</dbReference>
<dbReference type="AlphaFoldDB" id="A0A0V7ZQE7"/>
<reference evidence="4 5" key="1">
    <citation type="journal article" date="2015" name="Genome Announc.">
        <title>Draft Genome of the Euendolithic (true boring) Cyanobacterium Mastigocoleus testarum strain BC008.</title>
        <authorList>
            <person name="Guida B.S."/>
            <person name="Garcia-Pichel F."/>
        </authorList>
    </citation>
    <scope>NUCLEOTIDE SEQUENCE [LARGE SCALE GENOMIC DNA]</scope>
    <source>
        <strain evidence="4 5">BC008</strain>
    </source>
</reference>
<name>A0A0V7ZQE7_9CYAN</name>
<evidence type="ECO:0000313" key="4">
    <source>
        <dbReference type="EMBL" id="KST66641.1"/>
    </source>
</evidence>
<sequence length="790" mass="88417">MTQVEESTSPNMDIDSKETAQLEDFVKLLVELKIVDSTEPLSSNNVLSTVSLHSSNHASIQTKPVINLELSETEVEANINTVDRNSQFLENDIPTDYLEAAIDLKSHFISDSQPLDNNILSKISVLDEIDKSNIFELPSHNELESINNQTPNSDLKYNQYDSHGKYSKITNKEESNIAFKKLQKLLFGPEISDLNTRYENIQNSILKLENKIYNNDELINLLLPLFSEVIRRKISISKEDIIQAIAPIIDDLIRTRGKEHPVNMGEALSTVIPSALENVSLEDLANALAPTIGEAIKKQIEIEQDKIVDALYPVIGNTISKYMIETVKSINEKIEENLSFRGINRKIKAKLQGVSEAELIVKESLGFSIQAIFLIHKGSGLLISEIQPLQEERLESDMVAGMLTAIREFANECITKNGKISELGEIDYGASKIILEVAGYCYLAIIVNGEPSKSLIKEMRATLCFIIKKYGKSIEKFDGNLEIIPSEINASLEKLGNYKNNESNKSKKSKLSPLLILSLTILSAIGIPWGIWEYRSAVISFTEDKIRVALDSTPELSIYNLHVKENQGKLKLTGKLPNKWLRKKAEQITKAAVPNWSIENKIIPVDIPIDPILAKAEVERVTKILNQMSGTVVSTNFIDDKVIIKGSVRQIADNKKIIAAFEQIPGVKFVSSAVEVKPLKVGVRIYFSSDSATLPRNIDDILKEVQSFLNKYPTTKLKIIGYSNSLANQNSQTIALKRALNVKKMLLQRGIDPSRLQEKIRIDLPPGVTKEQPSWMRRCVIFEPVTENNS</sequence>
<organism evidence="4 5">
    <name type="scientific">Mastigocoleus testarum BC008</name>
    <dbReference type="NCBI Taxonomy" id="371196"/>
    <lineage>
        <taxon>Bacteria</taxon>
        <taxon>Bacillati</taxon>
        <taxon>Cyanobacteriota</taxon>
        <taxon>Cyanophyceae</taxon>
        <taxon>Nostocales</taxon>
        <taxon>Hapalosiphonaceae</taxon>
        <taxon>Mastigocoleus</taxon>
    </lineage>
</organism>
<accession>A0A0V7ZQE7</accession>
<dbReference type="Pfam" id="PF04972">
    <property type="entry name" value="BON"/>
    <property type="match status" value="1"/>
</dbReference>
<keyword evidence="1" id="KW-0472">Membrane</keyword>
<keyword evidence="5" id="KW-1185">Reference proteome</keyword>
<evidence type="ECO:0000259" key="2">
    <source>
        <dbReference type="PROSITE" id="PS51123"/>
    </source>
</evidence>
<dbReference type="InterPro" id="IPR006665">
    <property type="entry name" value="OmpA-like"/>
</dbReference>
<proteinExistence type="predicted"/>
<dbReference type="EMBL" id="LMTZ01000097">
    <property type="protein sequence ID" value="KST66320.1"/>
    <property type="molecule type" value="Genomic_DNA"/>
</dbReference>
<feature type="domain" description="OmpA-like" evidence="2">
    <location>
        <begin position="674"/>
        <end position="790"/>
    </location>
</feature>
<dbReference type="GO" id="GO:0016020">
    <property type="term" value="C:membrane"/>
    <property type="evidence" value="ECO:0007669"/>
    <property type="project" value="UniProtKB-UniRule"/>
</dbReference>
<dbReference type="Pfam" id="PF00691">
    <property type="entry name" value="OmpA"/>
    <property type="match status" value="1"/>
</dbReference>
<dbReference type="InterPro" id="IPR007055">
    <property type="entry name" value="BON_dom"/>
</dbReference>
<evidence type="ECO:0000313" key="3">
    <source>
        <dbReference type="EMBL" id="KST66320.1"/>
    </source>
</evidence>
<dbReference type="SUPFAM" id="SSF103088">
    <property type="entry name" value="OmpA-like"/>
    <property type="match status" value="1"/>
</dbReference>
<dbReference type="RefSeq" id="WP_027844717.1">
    <property type="nucleotide sequence ID" value="NZ_LMTZ01000095.1"/>
</dbReference>